<dbReference type="RefSeq" id="WP_386131794.1">
    <property type="nucleotide sequence ID" value="NZ_JBHTJL010000016.1"/>
</dbReference>
<protein>
    <recommendedName>
        <fullName evidence="4">NADH dehydrogenase subunit 3</fullName>
    </recommendedName>
</protein>
<evidence type="ECO:0000313" key="2">
    <source>
        <dbReference type="EMBL" id="MFD1063979.1"/>
    </source>
</evidence>
<comment type="caution">
    <text evidence="2">The sequence shown here is derived from an EMBL/GenBank/DDBJ whole genome shotgun (WGS) entry which is preliminary data.</text>
</comment>
<reference evidence="3" key="1">
    <citation type="journal article" date="2019" name="Int. J. Syst. Evol. Microbiol.">
        <title>The Global Catalogue of Microorganisms (GCM) 10K type strain sequencing project: providing services to taxonomists for standard genome sequencing and annotation.</title>
        <authorList>
            <consortium name="The Broad Institute Genomics Platform"/>
            <consortium name="The Broad Institute Genome Sequencing Center for Infectious Disease"/>
            <person name="Wu L."/>
            <person name="Ma J."/>
        </authorList>
    </citation>
    <scope>NUCLEOTIDE SEQUENCE [LARGE SCALE GENOMIC DNA]</scope>
    <source>
        <strain evidence="3">CCUG 62215</strain>
    </source>
</reference>
<keyword evidence="1" id="KW-0812">Transmembrane</keyword>
<organism evidence="2 3">
    <name type="scientific">Winogradskyella litorisediminis</name>
    <dbReference type="NCBI Taxonomy" id="1156618"/>
    <lineage>
        <taxon>Bacteria</taxon>
        <taxon>Pseudomonadati</taxon>
        <taxon>Bacteroidota</taxon>
        <taxon>Flavobacteriia</taxon>
        <taxon>Flavobacteriales</taxon>
        <taxon>Flavobacteriaceae</taxon>
        <taxon>Winogradskyella</taxon>
    </lineage>
</organism>
<proteinExistence type="predicted"/>
<feature type="transmembrane region" description="Helical" evidence="1">
    <location>
        <begin position="6"/>
        <end position="25"/>
    </location>
</feature>
<dbReference type="EMBL" id="JBHTJL010000016">
    <property type="protein sequence ID" value="MFD1063979.1"/>
    <property type="molecule type" value="Genomic_DNA"/>
</dbReference>
<evidence type="ECO:0000256" key="1">
    <source>
        <dbReference type="SAM" id="Phobius"/>
    </source>
</evidence>
<evidence type="ECO:0008006" key="4">
    <source>
        <dbReference type="Google" id="ProtNLM"/>
    </source>
</evidence>
<evidence type="ECO:0000313" key="3">
    <source>
        <dbReference type="Proteomes" id="UP001597013"/>
    </source>
</evidence>
<gene>
    <name evidence="2" type="ORF">ACFQ1Q_12045</name>
</gene>
<dbReference type="Proteomes" id="UP001597013">
    <property type="component" value="Unassembled WGS sequence"/>
</dbReference>
<keyword evidence="1" id="KW-0472">Membrane</keyword>
<keyword evidence="1" id="KW-1133">Transmembrane helix</keyword>
<name>A0ABW3N8H0_9FLAO</name>
<sequence length="46" mass="4957">MDNFILILIISAGLILVVGMLIISAGMSNIASHQKEVISEDEITRS</sequence>
<accession>A0ABW3N8H0</accession>
<keyword evidence="3" id="KW-1185">Reference proteome</keyword>